<dbReference type="RefSeq" id="WP_204822464.1">
    <property type="nucleotide sequence ID" value="NZ_JANHOF010000019.1"/>
</dbReference>
<comment type="caution">
    <text evidence="1">The sequence shown here is derived from an EMBL/GenBank/DDBJ whole genome shotgun (WGS) entry which is preliminary data.</text>
</comment>
<sequence>MAEADFAAIYARLKMILQPYEASLDLKADTNENYYLDTYTINPANKKPIFFGAAAWKKNYVSFHLMPVYVNPSLLNGVSADLRKRMQGKSCFNFKRMDEASFQELERLTAAGVQDYKDRGFI</sequence>
<evidence type="ECO:0000313" key="1">
    <source>
        <dbReference type="EMBL" id="MFC0389767.1"/>
    </source>
</evidence>
<dbReference type="Proteomes" id="UP001589818">
    <property type="component" value="Unassembled WGS sequence"/>
</dbReference>
<proteinExistence type="predicted"/>
<organism evidence="1 2">
    <name type="scientific">Paenibacillus mendelii</name>
    <dbReference type="NCBI Taxonomy" id="206163"/>
    <lineage>
        <taxon>Bacteria</taxon>
        <taxon>Bacillati</taxon>
        <taxon>Bacillota</taxon>
        <taxon>Bacilli</taxon>
        <taxon>Bacillales</taxon>
        <taxon>Paenibacillaceae</taxon>
        <taxon>Paenibacillus</taxon>
    </lineage>
</organism>
<reference evidence="1 2" key="1">
    <citation type="submission" date="2024-09" db="EMBL/GenBank/DDBJ databases">
        <authorList>
            <person name="Sun Q."/>
            <person name="Mori K."/>
        </authorList>
    </citation>
    <scope>NUCLEOTIDE SEQUENCE [LARGE SCALE GENOMIC DNA]</scope>
    <source>
        <strain evidence="1 2">CCM 4839</strain>
    </source>
</reference>
<name>A0ABV6J2L1_9BACL</name>
<accession>A0ABV6J2L1</accession>
<protein>
    <recommendedName>
        <fullName evidence="3">YdhG-like domain-containing protein</fullName>
    </recommendedName>
</protein>
<gene>
    <name evidence="1" type="ORF">ACFFJ8_00105</name>
</gene>
<keyword evidence="2" id="KW-1185">Reference proteome</keyword>
<evidence type="ECO:0008006" key="3">
    <source>
        <dbReference type="Google" id="ProtNLM"/>
    </source>
</evidence>
<evidence type="ECO:0000313" key="2">
    <source>
        <dbReference type="Proteomes" id="UP001589818"/>
    </source>
</evidence>
<dbReference type="EMBL" id="JBHLVF010000001">
    <property type="protein sequence ID" value="MFC0389767.1"/>
    <property type="molecule type" value="Genomic_DNA"/>
</dbReference>